<feature type="transmembrane region" description="Helical" evidence="9">
    <location>
        <begin position="182"/>
        <end position="199"/>
    </location>
</feature>
<evidence type="ECO:0000256" key="1">
    <source>
        <dbReference type="ARBA" id="ARBA00004127"/>
    </source>
</evidence>
<dbReference type="GO" id="GO:0009678">
    <property type="term" value="F:diphosphate hydrolysis-driven proton transmembrane transporter activity"/>
    <property type="evidence" value="ECO:0007669"/>
    <property type="project" value="UniProtKB-UniRule"/>
</dbReference>
<comment type="catalytic activity">
    <reaction evidence="9">
        <text>diphosphate + H2O + H(+)(in) = 2 phosphate + 2 H(+)(out)</text>
        <dbReference type="Rhea" id="RHEA:13973"/>
        <dbReference type="ChEBI" id="CHEBI:15377"/>
        <dbReference type="ChEBI" id="CHEBI:15378"/>
        <dbReference type="ChEBI" id="CHEBI:33019"/>
        <dbReference type="ChEBI" id="CHEBI:43474"/>
        <dbReference type="EC" id="7.1.3.1"/>
    </reaction>
</comment>
<evidence type="ECO:0000256" key="4">
    <source>
        <dbReference type="ARBA" id="ARBA00022842"/>
    </source>
</evidence>
<feature type="transmembrane region" description="Helical" evidence="9">
    <location>
        <begin position="703"/>
        <end position="721"/>
    </location>
</feature>
<keyword evidence="5 9" id="KW-1278">Translocase</keyword>
<dbReference type="RefSeq" id="WP_069846000.1">
    <property type="nucleotide sequence ID" value="NZ_CP014859.1"/>
</dbReference>
<feature type="transmembrane region" description="Helical" evidence="9">
    <location>
        <begin position="351"/>
        <end position="375"/>
    </location>
</feature>
<dbReference type="HAMAP" id="MF_01129">
    <property type="entry name" value="PPase_energized_pump"/>
    <property type="match status" value="1"/>
</dbReference>
<comment type="subcellular location">
    <subcellularLocation>
        <location evidence="9">Cell membrane</location>
        <topology evidence="9">Multi-pass membrane protein</topology>
    </subcellularLocation>
    <subcellularLocation>
        <location evidence="1">Endomembrane system</location>
        <topology evidence="1">Multi-pass membrane protein</topology>
    </subcellularLocation>
</comment>
<feature type="transmembrane region" description="Helical" evidence="9">
    <location>
        <begin position="429"/>
        <end position="452"/>
    </location>
</feature>
<dbReference type="EC" id="7.1.3.1" evidence="9"/>
<dbReference type="InterPro" id="IPR004131">
    <property type="entry name" value="PPase-energised_H-pump"/>
</dbReference>
<accession>A0AAC9MWI8</accession>
<dbReference type="NCBIfam" id="TIGR01104">
    <property type="entry name" value="V_PPase"/>
    <property type="match status" value="1"/>
</dbReference>
<evidence type="ECO:0000256" key="10">
    <source>
        <dbReference type="SAM" id="MobiDB-lite"/>
    </source>
</evidence>
<keyword evidence="9" id="KW-1003">Cell membrane</keyword>
<dbReference type="GO" id="GO:0004427">
    <property type="term" value="F:inorganic diphosphate phosphatase activity"/>
    <property type="evidence" value="ECO:0007669"/>
    <property type="project" value="UniProtKB-UniRule"/>
</dbReference>
<dbReference type="GO" id="GO:0005886">
    <property type="term" value="C:plasma membrane"/>
    <property type="evidence" value="ECO:0007669"/>
    <property type="project" value="UniProtKB-SubCell"/>
</dbReference>
<evidence type="ECO:0000256" key="7">
    <source>
        <dbReference type="ARBA" id="ARBA00023065"/>
    </source>
</evidence>
<dbReference type="Pfam" id="PF03030">
    <property type="entry name" value="H_PPase"/>
    <property type="match status" value="1"/>
</dbReference>
<dbReference type="KEGG" id="ahm:TL08_01495"/>
<keyword evidence="8 9" id="KW-0472">Membrane</keyword>
<feature type="transmembrane region" description="Helical" evidence="9">
    <location>
        <begin position="310"/>
        <end position="331"/>
    </location>
</feature>
<dbReference type="NCBIfam" id="NF001952">
    <property type="entry name" value="PRK00733.1-4"/>
    <property type="match status" value="1"/>
</dbReference>
<feature type="site" description="Determinant of potassium independence" evidence="9">
    <location>
        <position position="492"/>
    </location>
</feature>
<comment type="subunit">
    <text evidence="9">Homodimer.</text>
</comment>
<feature type="transmembrane region" description="Helical" evidence="9">
    <location>
        <begin position="608"/>
        <end position="626"/>
    </location>
</feature>
<feature type="transmembrane region" description="Helical" evidence="9">
    <location>
        <begin position="727"/>
        <end position="746"/>
    </location>
</feature>
<comment type="similarity">
    <text evidence="9">Belongs to the H(+)-translocating pyrophosphatase (TC 3.A.10) family. K(+)-insensitive subfamily.</text>
</comment>
<feature type="transmembrane region" description="Helical" evidence="9">
    <location>
        <begin position="396"/>
        <end position="423"/>
    </location>
</feature>
<dbReference type="Proteomes" id="UP000095210">
    <property type="component" value="Chromosome"/>
</dbReference>
<gene>
    <name evidence="9" type="primary">hppA</name>
    <name evidence="11" type="ORF">TL08_01495</name>
</gene>
<feature type="transmembrane region" description="Helical" evidence="9">
    <location>
        <begin position="22"/>
        <end position="43"/>
    </location>
</feature>
<sequence>MSRLNLAQVNWAQGLELSGGDYGVVAVVAVVALAALLVGYVLLREVLAAGQGSPKMQDIARAVQEGASAYLNRQFRTLGVFVVIVFVLLFALPAEDAGERIGRSLFFLVGAAFSAGIGYLGMWLSTRANVRVAAAAGQPGGREIATRIAFRTGGVVGMATIGLGLFGAALVVMVYAGQAPKVLEGFGFGAALLAMFMRVGGGIFTKAADVGADLVGKVEQNIPEDDPRNAATIADNVGDNVGDCAGMAADLFESYAVMLVASLILGSAAFGVSGLLFPLIVPAIGVVTAIIGVYITSAKQGENGLRAINRAFYISAGISAVLCTIAAFVYLPGTFAELGGGQSGVEGSPAVIAAVAVIIGIVLAGVILWLTGYFTGTEHRPVKDVGKSSLTGAATVILSGISVGFESAVYTALVIGGAVYGAFLLSGSIAVSLFAVALAGCGLLTTVGVIVAMDTFGPVSDNAQGIAEMSGELEPEGARILTDLDAVGNTTKAITKGIAIATAVLAATALFGSYTDAIANTMRSLGEAVDMNQFLVYGPGTLVGLIVGAAVVFMFSGLAVNAVSRAAGAVVYEVRKQFRSDPGIMAGTTRPQYGRVVDICTKDSLRELATPGLLAILAPIAVGFGLGVGPLAGYLAGAIGAGTLMAVFLANAGGSWDNAKKLVEDGHHGGKGSGAHEATVIGDTVGDPFKDTAGPAINPLLKVMNLVAVLIAPAIVTFSVGPDASPVIRASIAVVATGIIVVAVVLSKRRSTMIGDEEESEPQQAVPTSGVAS</sequence>
<evidence type="ECO:0000313" key="11">
    <source>
        <dbReference type="EMBL" id="AOS61139.1"/>
    </source>
</evidence>
<keyword evidence="11" id="KW-0378">Hydrolase</keyword>
<keyword evidence="12" id="KW-1185">Reference proteome</keyword>
<evidence type="ECO:0000313" key="12">
    <source>
        <dbReference type="Proteomes" id="UP000095210"/>
    </source>
</evidence>
<keyword evidence="4 9" id="KW-0460">Magnesium</keyword>
<feature type="transmembrane region" description="Helical" evidence="9">
    <location>
        <begin position="155"/>
        <end position="176"/>
    </location>
</feature>
<feature type="transmembrane region" description="Helical" evidence="9">
    <location>
        <begin position="534"/>
        <end position="555"/>
    </location>
</feature>
<dbReference type="PANTHER" id="PTHR31998">
    <property type="entry name" value="K(+)-INSENSITIVE PYROPHOSPHATE-ENERGIZED PROTON PUMP"/>
    <property type="match status" value="1"/>
</dbReference>
<keyword evidence="9" id="KW-0375">Hydrogen ion transport</keyword>
<comment type="caution">
    <text evidence="9">Lacks conserved residue(s) required for the propagation of feature annotation.</text>
</comment>
<feature type="transmembrane region" description="Helical" evidence="9">
    <location>
        <begin position="75"/>
        <end position="93"/>
    </location>
</feature>
<dbReference type="NCBIfam" id="NF001960">
    <property type="entry name" value="PRK00733.3-5"/>
    <property type="match status" value="1"/>
</dbReference>
<evidence type="ECO:0000256" key="6">
    <source>
        <dbReference type="ARBA" id="ARBA00022989"/>
    </source>
</evidence>
<protein>
    <recommendedName>
        <fullName evidence="9">K(+)-insensitive pyrophosphate-energized proton pump</fullName>
        <ecNumber evidence="9">7.1.3.1</ecNumber>
    </recommendedName>
    <alternativeName>
        <fullName evidence="9">Membrane-bound proton-translocating pyrophosphatase</fullName>
    </alternativeName>
    <alternativeName>
        <fullName evidence="9">Pyrophosphate-energized inorganic pyrophosphatase</fullName>
        <shortName evidence="9">H(+)-PPase</shortName>
    </alternativeName>
</protein>
<feature type="transmembrane region" description="Helical" evidence="9">
    <location>
        <begin position="255"/>
        <end position="273"/>
    </location>
</feature>
<evidence type="ECO:0000256" key="9">
    <source>
        <dbReference type="HAMAP-Rule" id="MF_01129"/>
    </source>
</evidence>
<comment type="function">
    <text evidence="9">Proton pump that utilizes the energy of pyrophosphate hydrolysis as the driving force for proton movement across the membrane. Generates a proton motive force.</text>
</comment>
<comment type="cofactor">
    <cofactor evidence="9">
        <name>Mg(2+)</name>
        <dbReference type="ChEBI" id="CHEBI:18420"/>
    </cofactor>
</comment>
<evidence type="ECO:0000256" key="8">
    <source>
        <dbReference type="ARBA" id="ARBA00023136"/>
    </source>
</evidence>
<proteinExistence type="inferred from homology"/>
<keyword evidence="3 9" id="KW-0812">Transmembrane</keyword>
<reference evidence="12" key="1">
    <citation type="submission" date="2016-03" db="EMBL/GenBank/DDBJ databases">
        <title>Complete genome sequence of the type strain Actinoalloteichus hymeniacidonis DSM 45092.</title>
        <authorList>
            <person name="Schaffert L."/>
            <person name="Albersmeier A."/>
            <person name="Winkler A."/>
            <person name="Kalinowski J."/>
            <person name="Zotchev S."/>
            <person name="Ruckert C."/>
        </authorList>
    </citation>
    <scope>NUCLEOTIDE SEQUENCE [LARGE SCALE GENOMIC DNA]</scope>
    <source>
        <strain evidence="12">HPA177(T) (DSM 45092(T))</strain>
    </source>
</reference>
<feature type="transmembrane region" description="Helical" evidence="9">
    <location>
        <begin position="105"/>
        <end position="124"/>
    </location>
</feature>
<dbReference type="GO" id="GO:0012505">
    <property type="term" value="C:endomembrane system"/>
    <property type="evidence" value="ECO:0007669"/>
    <property type="project" value="UniProtKB-SubCell"/>
</dbReference>
<feature type="region of interest" description="Disordered" evidence="10">
    <location>
        <begin position="753"/>
        <end position="773"/>
    </location>
</feature>
<dbReference type="EMBL" id="CP014859">
    <property type="protein sequence ID" value="AOS61139.1"/>
    <property type="molecule type" value="Genomic_DNA"/>
</dbReference>
<dbReference type="GO" id="GO:0000287">
    <property type="term" value="F:magnesium ion binding"/>
    <property type="evidence" value="ECO:0007669"/>
    <property type="project" value="UniProtKB-UniRule"/>
</dbReference>
<evidence type="ECO:0000256" key="3">
    <source>
        <dbReference type="ARBA" id="ARBA00022692"/>
    </source>
</evidence>
<keyword evidence="6 9" id="KW-1133">Transmembrane helix</keyword>
<feature type="transmembrane region" description="Helical" evidence="9">
    <location>
        <begin position="497"/>
        <end position="514"/>
    </location>
</feature>
<organism evidence="11 12">
    <name type="scientific">Actinoalloteichus hymeniacidonis</name>
    <dbReference type="NCBI Taxonomy" id="340345"/>
    <lineage>
        <taxon>Bacteria</taxon>
        <taxon>Bacillati</taxon>
        <taxon>Actinomycetota</taxon>
        <taxon>Actinomycetes</taxon>
        <taxon>Pseudonocardiales</taxon>
        <taxon>Pseudonocardiaceae</taxon>
        <taxon>Actinoalloteichus</taxon>
    </lineage>
</organism>
<evidence type="ECO:0000256" key="5">
    <source>
        <dbReference type="ARBA" id="ARBA00022967"/>
    </source>
</evidence>
<evidence type="ECO:0000256" key="2">
    <source>
        <dbReference type="ARBA" id="ARBA00022448"/>
    </source>
</evidence>
<feature type="transmembrane region" description="Helical" evidence="9">
    <location>
        <begin position="632"/>
        <end position="652"/>
    </location>
</feature>
<feature type="transmembrane region" description="Helical" evidence="9">
    <location>
        <begin position="279"/>
        <end position="298"/>
    </location>
</feature>
<keyword evidence="7 9" id="KW-0406">Ion transport</keyword>
<dbReference type="PIRSF" id="PIRSF001265">
    <property type="entry name" value="H+-PPase"/>
    <property type="match status" value="1"/>
</dbReference>
<keyword evidence="2 9" id="KW-0813">Transport</keyword>
<feature type="compositionally biased region" description="Polar residues" evidence="10">
    <location>
        <begin position="762"/>
        <end position="773"/>
    </location>
</feature>
<name>A0AAC9MWI8_9PSEU</name>
<dbReference type="AlphaFoldDB" id="A0AAC9MWI8"/>